<proteinExistence type="predicted"/>
<keyword evidence="1" id="KW-0472">Membrane</keyword>
<keyword evidence="3" id="KW-1185">Reference proteome</keyword>
<evidence type="ECO:0000313" key="3">
    <source>
        <dbReference type="Proteomes" id="UP000185766"/>
    </source>
</evidence>
<feature type="transmembrane region" description="Helical" evidence="1">
    <location>
        <begin position="71"/>
        <end position="92"/>
    </location>
</feature>
<dbReference type="AlphaFoldDB" id="A0A1H7N7V8"/>
<protein>
    <submittedName>
        <fullName evidence="2">Uncharacterized protein</fullName>
    </submittedName>
</protein>
<name>A0A1H7N7V8_9GAMM</name>
<accession>A0A1H7N7V8</accession>
<feature type="transmembrane region" description="Helical" evidence="1">
    <location>
        <begin position="104"/>
        <end position="128"/>
    </location>
</feature>
<keyword evidence="1" id="KW-1133">Transmembrane helix</keyword>
<keyword evidence="1" id="KW-0812">Transmembrane</keyword>
<reference evidence="2 3" key="1">
    <citation type="submission" date="2016-10" db="EMBL/GenBank/DDBJ databases">
        <authorList>
            <person name="de Groot N.N."/>
        </authorList>
    </citation>
    <scope>NUCLEOTIDE SEQUENCE [LARGE SCALE GENOMIC DNA]</scope>
    <source>
        <strain evidence="2 3">JCM 19513</strain>
    </source>
</reference>
<dbReference type="Proteomes" id="UP000185766">
    <property type="component" value="Unassembled WGS sequence"/>
</dbReference>
<dbReference type="RefSeq" id="WP_074867866.1">
    <property type="nucleotide sequence ID" value="NZ_FOAS01000009.1"/>
</dbReference>
<feature type="transmembrane region" description="Helical" evidence="1">
    <location>
        <begin position="41"/>
        <end position="59"/>
    </location>
</feature>
<dbReference type="EMBL" id="FOAS01000009">
    <property type="protein sequence ID" value="SEL19055.1"/>
    <property type="molecule type" value="Genomic_DNA"/>
</dbReference>
<gene>
    <name evidence="2" type="ORF">SAMN05216214_10938</name>
</gene>
<feature type="transmembrane region" description="Helical" evidence="1">
    <location>
        <begin position="9"/>
        <end position="29"/>
    </location>
</feature>
<organism evidence="2 3">
    <name type="scientific">Atopomonas hussainii</name>
    <dbReference type="NCBI Taxonomy" id="1429083"/>
    <lineage>
        <taxon>Bacteria</taxon>
        <taxon>Pseudomonadati</taxon>
        <taxon>Pseudomonadota</taxon>
        <taxon>Gammaproteobacteria</taxon>
        <taxon>Pseudomonadales</taxon>
        <taxon>Pseudomonadaceae</taxon>
        <taxon>Atopomonas</taxon>
    </lineage>
</organism>
<evidence type="ECO:0000256" key="1">
    <source>
        <dbReference type="SAM" id="Phobius"/>
    </source>
</evidence>
<sequence>MRLLFPWRVWLWLGGAANIGGVLLFSQGLQSETLGAVQPGVLSVWGLLAIMLWGMAYLAASVSATPNRTLLGVFALEKLLYVGAWLSLVISLPDWLGLWASDPLATLFLAIYGLNDLLFAVVFALLAIKAQPPLTPHP</sequence>
<evidence type="ECO:0000313" key="2">
    <source>
        <dbReference type="EMBL" id="SEL19055.1"/>
    </source>
</evidence>